<reference evidence="3 4" key="1">
    <citation type="submission" date="2019-06" db="EMBL/GenBank/DDBJ databases">
        <title>Gramella sabulilitoris sp. nov., isolated from a marine sand.</title>
        <authorList>
            <person name="Yoon J.-H."/>
        </authorList>
    </citation>
    <scope>NUCLEOTIDE SEQUENCE [LARGE SCALE GENOMIC DNA]</scope>
    <source>
        <strain evidence="3 4">HSMS-1</strain>
    </source>
</reference>
<dbReference type="PROSITE" id="PS51707">
    <property type="entry name" value="CYTH"/>
    <property type="match status" value="1"/>
</dbReference>
<dbReference type="OrthoDB" id="9805588at2"/>
<proteinExistence type="predicted"/>
<evidence type="ECO:0000313" key="4">
    <source>
        <dbReference type="Proteomes" id="UP000315131"/>
    </source>
</evidence>
<feature type="active site" description="Proton acceptor" evidence="1">
    <location>
        <position position="30"/>
    </location>
</feature>
<dbReference type="PANTHER" id="PTHR40114">
    <property type="entry name" value="SLR0698 PROTEIN"/>
    <property type="match status" value="1"/>
</dbReference>
<protein>
    <submittedName>
        <fullName evidence="3">CYTH domain-containing protein</fullName>
    </submittedName>
</protein>
<feature type="domain" description="CYTH" evidence="2">
    <location>
        <begin position="2"/>
        <end position="158"/>
    </location>
</feature>
<keyword evidence="4" id="KW-1185">Reference proteome</keyword>
<dbReference type="InterPro" id="IPR023577">
    <property type="entry name" value="CYTH_domain"/>
</dbReference>
<dbReference type="InterPro" id="IPR012042">
    <property type="entry name" value="NeuTTM/CthTTM-like"/>
</dbReference>
<dbReference type="EMBL" id="VHSF01000001">
    <property type="protein sequence ID" value="TRO67580.1"/>
    <property type="molecule type" value="Genomic_DNA"/>
</dbReference>
<dbReference type="PANTHER" id="PTHR40114:SF1">
    <property type="entry name" value="SLR0698 PROTEIN"/>
    <property type="match status" value="1"/>
</dbReference>
<name>A0A550I9C4_9FLAO</name>
<dbReference type="CDD" id="cd07891">
    <property type="entry name" value="CYTH-like_CthTTM-like_1"/>
    <property type="match status" value="1"/>
</dbReference>
<evidence type="ECO:0000256" key="1">
    <source>
        <dbReference type="PIRSR" id="PIRSR016487-1"/>
    </source>
</evidence>
<dbReference type="AlphaFoldDB" id="A0A550I9C4"/>
<dbReference type="SMART" id="SM01118">
    <property type="entry name" value="CYTH"/>
    <property type="match status" value="1"/>
</dbReference>
<dbReference type="InterPro" id="IPR033469">
    <property type="entry name" value="CYTH-like_dom_sf"/>
</dbReference>
<dbReference type="SUPFAM" id="SSF55154">
    <property type="entry name" value="CYTH-like phosphatases"/>
    <property type="match status" value="1"/>
</dbReference>
<organism evidence="3 4">
    <name type="scientific">Christiangramia sabulilitoris</name>
    <dbReference type="NCBI Taxonomy" id="2583991"/>
    <lineage>
        <taxon>Bacteria</taxon>
        <taxon>Pseudomonadati</taxon>
        <taxon>Bacteroidota</taxon>
        <taxon>Flavobacteriia</taxon>
        <taxon>Flavobacteriales</taxon>
        <taxon>Flavobacteriaceae</taxon>
        <taxon>Christiangramia</taxon>
    </lineage>
</organism>
<gene>
    <name evidence="3" type="ORF">FGM01_06120</name>
</gene>
<accession>A0A550I9C4</accession>
<dbReference type="Pfam" id="PF01928">
    <property type="entry name" value="CYTH"/>
    <property type="match status" value="1"/>
</dbReference>
<comment type="caution">
    <text evidence="3">The sequence shown here is derived from an EMBL/GenBank/DDBJ whole genome shotgun (WGS) entry which is preliminary data.</text>
</comment>
<sequence length="158" mass="18996">MMIEIERKFLVKSEDFKKEAYKKTFFVQAYLNTDPERTIRIRITDDHAFMTIKGRSTENGLSRFEWEKEIPVSEAKELLKLCEPGKIEKYRYLIKQNDHLYEVDEFLGDNQDLILAEVELQQEEEEFSRPQWLGEEVTGDINYYNSNLINNPYKNWKQ</sequence>
<dbReference type="Proteomes" id="UP000315131">
    <property type="component" value="Unassembled WGS sequence"/>
</dbReference>
<evidence type="ECO:0000313" key="3">
    <source>
        <dbReference type="EMBL" id="TRO67580.1"/>
    </source>
</evidence>
<evidence type="ECO:0000259" key="2">
    <source>
        <dbReference type="PROSITE" id="PS51707"/>
    </source>
</evidence>
<dbReference type="PIRSF" id="PIRSF016487">
    <property type="entry name" value="CYTH_UCP016487"/>
    <property type="match status" value="1"/>
</dbReference>
<dbReference type="Gene3D" id="2.40.320.10">
    <property type="entry name" value="Hypothetical Protein Pfu-838710-001"/>
    <property type="match status" value="1"/>
</dbReference>